<feature type="compositionally biased region" description="Basic and acidic residues" evidence="1">
    <location>
        <begin position="134"/>
        <end position="150"/>
    </location>
</feature>
<feature type="compositionally biased region" description="Basic and acidic residues" evidence="1">
    <location>
        <begin position="83"/>
        <end position="100"/>
    </location>
</feature>
<evidence type="ECO:0000256" key="1">
    <source>
        <dbReference type="SAM" id="MobiDB-lite"/>
    </source>
</evidence>
<feature type="compositionally biased region" description="Basic and acidic residues" evidence="1">
    <location>
        <begin position="109"/>
        <end position="127"/>
    </location>
</feature>
<feature type="compositionally biased region" description="Basic and acidic residues" evidence="1">
    <location>
        <begin position="64"/>
        <end position="73"/>
    </location>
</feature>
<sequence length="162" mass="17908">MHGELGGGVRGWREGDRGGGEEGRYRDRREEDPERRQDGRRRANAGWRAPTREEAGGGRRRGPGKADAREWVKCGELPAGKVAEGERVEEGEKVQSEEGGHGMVSSGQTEREWRVGARGHEKWEEPQRAGSRGESGKARREHEGEHKESTTEQAGGGEARDD</sequence>
<dbReference type="AlphaFoldDB" id="A0AAV7S3J7"/>
<protein>
    <submittedName>
        <fullName evidence="2">Uncharacterized protein</fullName>
    </submittedName>
</protein>
<feature type="compositionally biased region" description="Basic and acidic residues" evidence="1">
    <location>
        <begin position="11"/>
        <end position="41"/>
    </location>
</feature>
<keyword evidence="3" id="KW-1185">Reference proteome</keyword>
<feature type="compositionally biased region" description="Gly residues" evidence="1">
    <location>
        <begin position="1"/>
        <end position="10"/>
    </location>
</feature>
<evidence type="ECO:0000313" key="3">
    <source>
        <dbReference type="Proteomes" id="UP001066276"/>
    </source>
</evidence>
<feature type="region of interest" description="Disordered" evidence="1">
    <location>
        <begin position="1"/>
        <end position="162"/>
    </location>
</feature>
<dbReference type="Proteomes" id="UP001066276">
    <property type="component" value="Chromosome 5"/>
</dbReference>
<accession>A0AAV7S3J7</accession>
<gene>
    <name evidence="2" type="ORF">NDU88_011381</name>
</gene>
<name>A0AAV7S3J7_PLEWA</name>
<organism evidence="2 3">
    <name type="scientific">Pleurodeles waltl</name>
    <name type="common">Iberian ribbed newt</name>
    <dbReference type="NCBI Taxonomy" id="8319"/>
    <lineage>
        <taxon>Eukaryota</taxon>
        <taxon>Metazoa</taxon>
        <taxon>Chordata</taxon>
        <taxon>Craniata</taxon>
        <taxon>Vertebrata</taxon>
        <taxon>Euteleostomi</taxon>
        <taxon>Amphibia</taxon>
        <taxon>Batrachia</taxon>
        <taxon>Caudata</taxon>
        <taxon>Salamandroidea</taxon>
        <taxon>Salamandridae</taxon>
        <taxon>Pleurodelinae</taxon>
        <taxon>Pleurodeles</taxon>
    </lineage>
</organism>
<proteinExistence type="predicted"/>
<evidence type="ECO:0000313" key="2">
    <source>
        <dbReference type="EMBL" id="KAJ1158693.1"/>
    </source>
</evidence>
<dbReference type="EMBL" id="JANPWB010000009">
    <property type="protein sequence ID" value="KAJ1158693.1"/>
    <property type="molecule type" value="Genomic_DNA"/>
</dbReference>
<comment type="caution">
    <text evidence="2">The sequence shown here is derived from an EMBL/GenBank/DDBJ whole genome shotgun (WGS) entry which is preliminary data.</text>
</comment>
<reference evidence="2" key="1">
    <citation type="journal article" date="2022" name="bioRxiv">
        <title>Sequencing and chromosome-scale assembly of the giantPleurodeles waltlgenome.</title>
        <authorList>
            <person name="Brown T."/>
            <person name="Elewa A."/>
            <person name="Iarovenko S."/>
            <person name="Subramanian E."/>
            <person name="Araus A.J."/>
            <person name="Petzold A."/>
            <person name="Susuki M."/>
            <person name="Suzuki K.-i.T."/>
            <person name="Hayashi T."/>
            <person name="Toyoda A."/>
            <person name="Oliveira C."/>
            <person name="Osipova E."/>
            <person name="Leigh N.D."/>
            <person name="Simon A."/>
            <person name="Yun M.H."/>
        </authorList>
    </citation>
    <scope>NUCLEOTIDE SEQUENCE</scope>
    <source>
        <strain evidence="2">20211129_DDA</strain>
        <tissue evidence="2">Liver</tissue>
    </source>
</reference>